<organism evidence="7 8">
    <name type="scientific">Porcincola intestinalis</name>
    <dbReference type="NCBI Taxonomy" id="2606632"/>
    <lineage>
        <taxon>Bacteria</taxon>
        <taxon>Bacillati</taxon>
        <taxon>Bacillota</taxon>
        <taxon>Clostridia</taxon>
        <taxon>Lachnospirales</taxon>
        <taxon>Lachnospiraceae</taxon>
        <taxon>Porcincola</taxon>
    </lineage>
</organism>
<dbReference type="Pfam" id="PF01547">
    <property type="entry name" value="SBP_bac_1"/>
    <property type="match status" value="1"/>
</dbReference>
<sequence length="433" mass="46652">MKKKLVSLVMAAAMAASVAALPAFAGETEAAVDPSQDSGEIYMFIASPEYADAINTLIDDYKKVAPNVTINYETTQNDYPTLLKAKINSGDVPDIFSSTSGKEIDTYLEYSLDLSDQPLMKTIDPGVASAMASAKEGGGMYGIAIKGNYFGMIYNEDVLKDAGVDKVPETTEELKAACDKIKSAGYTPFTTGFMEWWVYKHVAQHFVDAAAKAAGISAADLVASIQKGEKSIKDYPIACDNFFDFIDYVVKNGDDKPLETDLAGEEQAFASGKVAFMLGQGAWVEADLKKINPDLKIGFAGYPVDDKAEDAQVISGSDQALRINKDSKNLQAVLNFINWWYTSDEGQAWFTDVAGVVPPVKSDKASDFVIIEQGKKLADEKGSGELAIVDSTDSFHQVFGEAMQSYIAGTTSKEDTIKTIDEQCAAIDGPNAQ</sequence>
<keyword evidence="8" id="KW-1185">Reference proteome</keyword>
<dbReference type="PANTHER" id="PTHR43649:SF33">
    <property type="entry name" value="POLYGALACTURONAN_RHAMNOGALACTURONAN-BINDING PROTEIN YTCQ"/>
    <property type="match status" value="1"/>
</dbReference>
<dbReference type="SUPFAM" id="SSF53850">
    <property type="entry name" value="Periplasmic binding protein-like II"/>
    <property type="match status" value="1"/>
</dbReference>
<gene>
    <name evidence="7" type="ORF">FYJ35_12900</name>
</gene>
<name>A0A6L5XA51_9FIRM</name>
<evidence type="ECO:0000313" key="8">
    <source>
        <dbReference type="Proteomes" id="UP000481852"/>
    </source>
</evidence>
<dbReference type="AlphaFoldDB" id="A0A6L5XA51"/>
<dbReference type="EMBL" id="VULZ01000017">
    <property type="protein sequence ID" value="MSS15916.1"/>
    <property type="molecule type" value="Genomic_DNA"/>
</dbReference>
<evidence type="ECO:0000256" key="5">
    <source>
        <dbReference type="ARBA" id="ARBA00023288"/>
    </source>
</evidence>
<evidence type="ECO:0000256" key="1">
    <source>
        <dbReference type="ARBA" id="ARBA00022475"/>
    </source>
</evidence>
<reference evidence="7 8" key="1">
    <citation type="submission" date="2019-08" db="EMBL/GenBank/DDBJ databases">
        <title>In-depth cultivation of the pig gut microbiome towards novel bacterial diversity and tailored functional studies.</title>
        <authorList>
            <person name="Wylensek D."/>
            <person name="Hitch T.C.A."/>
            <person name="Clavel T."/>
        </authorList>
    </citation>
    <scope>NUCLEOTIDE SEQUENCE [LARGE SCALE GENOMIC DNA]</scope>
    <source>
        <strain evidence="7 8">Oil+RF-744-WCA-WT-11</strain>
    </source>
</reference>
<dbReference type="PANTHER" id="PTHR43649">
    <property type="entry name" value="ARABINOSE-BINDING PROTEIN-RELATED"/>
    <property type="match status" value="1"/>
</dbReference>
<dbReference type="Proteomes" id="UP000481852">
    <property type="component" value="Unassembled WGS sequence"/>
</dbReference>
<evidence type="ECO:0000256" key="2">
    <source>
        <dbReference type="ARBA" id="ARBA00022729"/>
    </source>
</evidence>
<accession>A0A6L5XA51</accession>
<feature type="chain" id="PRO_5026786023" evidence="6">
    <location>
        <begin position="26"/>
        <end position="433"/>
    </location>
</feature>
<proteinExistence type="predicted"/>
<keyword evidence="3" id="KW-0472">Membrane</keyword>
<evidence type="ECO:0000256" key="3">
    <source>
        <dbReference type="ARBA" id="ARBA00023136"/>
    </source>
</evidence>
<keyword evidence="5" id="KW-0449">Lipoprotein</keyword>
<keyword evidence="2 6" id="KW-0732">Signal</keyword>
<dbReference type="Gene3D" id="3.40.190.10">
    <property type="entry name" value="Periplasmic binding protein-like II"/>
    <property type="match status" value="2"/>
</dbReference>
<keyword evidence="4" id="KW-0564">Palmitate</keyword>
<keyword evidence="1" id="KW-1003">Cell membrane</keyword>
<dbReference type="RefSeq" id="WP_154527250.1">
    <property type="nucleotide sequence ID" value="NZ_JAXFDQ010000003.1"/>
</dbReference>
<evidence type="ECO:0000256" key="4">
    <source>
        <dbReference type="ARBA" id="ARBA00023139"/>
    </source>
</evidence>
<evidence type="ECO:0000256" key="6">
    <source>
        <dbReference type="SAM" id="SignalP"/>
    </source>
</evidence>
<comment type="caution">
    <text evidence="7">The sequence shown here is derived from an EMBL/GenBank/DDBJ whole genome shotgun (WGS) entry which is preliminary data.</text>
</comment>
<dbReference type="InterPro" id="IPR050490">
    <property type="entry name" value="Bact_solute-bd_prot1"/>
</dbReference>
<feature type="signal peptide" evidence="6">
    <location>
        <begin position="1"/>
        <end position="25"/>
    </location>
</feature>
<dbReference type="InterPro" id="IPR006059">
    <property type="entry name" value="SBP"/>
</dbReference>
<evidence type="ECO:0000313" key="7">
    <source>
        <dbReference type="EMBL" id="MSS15916.1"/>
    </source>
</evidence>
<protein>
    <submittedName>
        <fullName evidence="7">Extracellular solute-binding protein</fullName>
    </submittedName>
</protein>